<proteinExistence type="inferred from homology"/>
<dbReference type="InterPro" id="IPR045378">
    <property type="entry name" value="LNT_N"/>
</dbReference>
<dbReference type="PANTHER" id="PTHR38686">
    <property type="entry name" value="APOLIPOPROTEIN N-ACYLTRANSFERASE"/>
    <property type="match status" value="1"/>
</dbReference>
<feature type="transmembrane region" description="Helical" evidence="8">
    <location>
        <begin position="86"/>
        <end position="109"/>
    </location>
</feature>
<dbReference type="NCBIfam" id="TIGR00546">
    <property type="entry name" value="lnt"/>
    <property type="match status" value="1"/>
</dbReference>
<evidence type="ECO:0000256" key="3">
    <source>
        <dbReference type="ARBA" id="ARBA00022679"/>
    </source>
</evidence>
<dbReference type="GO" id="GO:0005886">
    <property type="term" value="C:plasma membrane"/>
    <property type="evidence" value="ECO:0007669"/>
    <property type="project" value="UniProtKB-SubCell"/>
</dbReference>
<feature type="transmembrane region" description="Helical" evidence="8">
    <location>
        <begin position="500"/>
        <end position="524"/>
    </location>
</feature>
<feature type="domain" description="CN hydrolase" evidence="9">
    <location>
        <begin position="226"/>
        <end position="492"/>
    </location>
</feature>
<evidence type="ECO:0000256" key="2">
    <source>
        <dbReference type="ARBA" id="ARBA00022475"/>
    </source>
</evidence>
<feature type="transmembrane region" description="Helical" evidence="8">
    <location>
        <begin position="59"/>
        <end position="80"/>
    </location>
</feature>
<accession>A0A3N2BGL5</accession>
<keyword evidence="10" id="KW-0449">Lipoprotein</keyword>
<protein>
    <recommendedName>
        <fullName evidence="8">Apolipoprotein N-acyltransferase</fullName>
        <shortName evidence="8">ALP N-acyltransferase</shortName>
        <ecNumber evidence="8">2.3.1.269</ecNumber>
    </recommendedName>
</protein>
<comment type="function">
    <text evidence="8">Catalyzes the phospholipid dependent N-acylation of the N-terminal cysteine of apolipoprotein, the last step in lipoprotein maturation.</text>
</comment>
<dbReference type="AlphaFoldDB" id="A0A3N2BGL5"/>
<evidence type="ECO:0000313" key="10">
    <source>
        <dbReference type="EMBL" id="ROR74406.1"/>
    </source>
</evidence>
<dbReference type="PANTHER" id="PTHR38686:SF1">
    <property type="entry name" value="APOLIPOPROTEIN N-ACYLTRANSFERASE"/>
    <property type="match status" value="1"/>
</dbReference>
<evidence type="ECO:0000256" key="1">
    <source>
        <dbReference type="ARBA" id="ARBA00004651"/>
    </source>
</evidence>
<dbReference type="HAMAP" id="MF_01148">
    <property type="entry name" value="Lnt"/>
    <property type="match status" value="1"/>
</dbReference>
<dbReference type="EC" id="2.3.1.269" evidence="8"/>
<dbReference type="Gene3D" id="3.60.110.10">
    <property type="entry name" value="Carbon-nitrogen hydrolase"/>
    <property type="match status" value="1"/>
</dbReference>
<dbReference type="GO" id="GO:0016410">
    <property type="term" value="F:N-acyltransferase activity"/>
    <property type="evidence" value="ECO:0007669"/>
    <property type="project" value="UniProtKB-UniRule"/>
</dbReference>
<feature type="transmembrane region" description="Helical" evidence="8">
    <location>
        <begin position="36"/>
        <end position="52"/>
    </location>
</feature>
<feature type="transmembrane region" description="Helical" evidence="8">
    <location>
        <begin position="12"/>
        <end position="30"/>
    </location>
</feature>
<dbReference type="UniPathway" id="UPA00666"/>
<dbReference type="CDD" id="cd07571">
    <property type="entry name" value="ALP_N-acyl_transferase"/>
    <property type="match status" value="1"/>
</dbReference>
<evidence type="ECO:0000256" key="5">
    <source>
        <dbReference type="ARBA" id="ARBA00022989"/>
    </source>
</evidence>
<gene>
    <name evidence="8" type="primary">lnt</name>
    <name evidence="10" type="ORF">EDD31_2821</name>
</gene>
<keyword evidence="6 8" id="KW-0472">Membrane</keyword>
<keyword evidence="7 8" id="KW-0012">Acyltransferase</keyword>
<dbReference type="InterPro" id="IPR036526">
    <property type="entry name" value="C-N_Hydrolase_sf"/>
</dbReference>
<evidence type="ECO:0000256" key="6">
    <source>
        <dbReference type="ARBA" id="ARBA00023136"/>
    </source>
</evidence>
<comment type="caution">
    <text evidence="10">The sequence shown here is derived from an EMBL/GenBank/DDBJ whole genome shotgun (WGS) entry which is preliminary data.</text>
</comment>
<dbReference type="GO" id="GO:0042158">
    <property type="term" value="P:lipoprotein biosynthetic process"/>
    <property type="evidence" value="ECO:0007669"/>
    <property type="project" value="UniProtKB-UniRule"/>
</dbReference>
<keyword evidence="2 8" id="KW-1003">Cell membrane</keyword>
<comment type="catalytic activity">
    <reaction evidence="8">
        <text>N-terminal S-1,2-diacyl-sn-glyceryl-L-cysteinyl-[lipoprotein] + a glycerophospholipid = N-acyl-S-1,2-diacyl-sn-glyceryl-L-cysteinyl-[lipoprotein] + a 2-acyl-sn-glycero-3-phospholipid + H(+)</text>
        <dbReference type="Rhea" id="RHEA:48228"/>
        <dbReference type="Rhea" id="RHEA-COMP:14681"/>
        <dbReference type="Rhea" id="RHEA-COMP:14684"/>
        <dbReference type="ChEBI" id="CHEBI:15378"/>
        <dbReference type="ChEBI" id="CHEBI:136912"/>
        <dbReference type="ChEBI" id="CHEBI:140656"/>
        <dbReference type="ChEBI" id="CHEBI:140657"/>
        <dbReference type="ChEBI" id="CHEBI:140660"/>
        <dbReference type="EC" id="2.3.1.269"/>
    </reaction>
</comment>
<evidence type="ECO:0000313" key="11">
    <source>
        <dbReference type="Proteomes" id="UP000280668"/>
    </source>
</evidence>
<dbReference type="OrthoDB" id="9804277at2"/>
<dbReference type="InterPro" id="IPR004563">
    <property type="entry name" value="Apolipo_AcylTrfase"/>
</dbReference>
<dbReference type="PROSITE" id="PS50263">
    <property type="entry name" value="CN_HYDROLASE"/>
    <property type="match status" value="1"/>
</dbReference>
<sequence length="537" mass="57347">MPAASPRGPRAPGRVLSLVLALLGGVVTEAAFPDRSWWPLAYVGVALLVLALRRDSVPWGYLLAFAFGLTFFLPHVWWATESVGEPIGWIALSIAQAAMMGLFGAAAVLAGRIRMVREQPWLHVLVLAVLWVAVEALRGRWPFGGLPWGALAFSQTEAPLLRLASVGSTPVVSAAVVIAGAALAMTVVSIRRLRFGGATVLLLLAAGVVFGPWLVPLPSQAETGSLRLAAIQGNVPRERGAVWSDAGEVTGNHLAGTEDLVARVDEGAIDVVLWPESSADIDPRTDPEIAAMVEQAAQAVGAPMLLGTQSFLDHPDIPGQRARYNEIILWEAGTGPVEGAVYAKQRPVPFGEYMPYRDFFRMFTEQVDRVVVDMLPGDGPAMMPVPIERLEREVRFGVAICFEVAYDGVVREGVQTGGELIIVPTNNSSFGDTDLSDQQLAMSRFRAVEHGRAVVQISTMGLSAVVTPNGVYQSRTGHWTAEQMLETVPLRTSHTLATTLGAAPVAAFAGVAVLVVVAGAAQTVSDRRARRRRPGAK</sequence>
<evidence type="ECO:0000259" key="9">
    <source>
        <dbReference type="PROSITE" id="PS50263"/>
    </source>
</evidence>
<comment type="subcellular location">
    <subcellularLocation>
        <location evidence="1 8">Cell membrane</location>
        <topology evidence="1 8">Multi-pass membrane protein</topology>
    </subcellularLocation>
</comment>
<organism evidence="10 11">
    <name type="scientific">Bogoriella caseilytica</name>
    <dbReference type="NCBI Taxonomy" id="56055"/>
    <lineage>
        <taxon>Bacteria</taxon>
        <taxon>Bacillati</taxon>
        <taxon>Actinomycetota</taxon>
        <taxon>Actinomycetes</taxon>
        <taxon>Micrococcales</taxon>
        <taxon>Bogoriellaceae</taxon>
        <taxon>Bogoriella</taxon>
    </lineage>
</organism>
<evidence type="ECO:0000256" key="4">
    <source>
        <dbReference type="ARBA" id="ARBA00022692"/>
    </source>
</evidence>
<keyword evidence="11" id="KW-1185">Reference proteome</keyword>
<name>A0A3N2BGL5_9MICO</name>
<feature type="transmembrane region" description="Helical" evidence="8">
    <location>
        <begin position="195"/>
        <end position="215"/>
    </location>
</feature>
<dbReference type="SUPFAM" id="SSF56317">
    <property type="entry name" value="Carbon-nitrogen hydrolase"/>
    <property type="match status" value="1"/>
</dbReference>
<feature type="transmembrane region" description="Helical" evidence="8">
    <location>
        <begin position="121"/>
        <end position="141"/>
    </location>
</feature>
<dbReference type="Pfam" id="PF00795">
    <property type="entry name" value="CN_hydrolase"/>
    <property type="match status" value="1"/>
</dbReference>
<feature type="transmembrane region" description="Helical" evidence="8">
    <location>
        <begin position="161"/>
        <end position="188"/>
    </location>
</feature>
<comment type="similarity">
    <text evidence="8">Belongs to the CN hydrolase family. Apolipoprotein N-acyltransferase subfamily.</text>
</comment>
<keyword evidence="3 8" id="KW-0808">Transferase</keyword>
<dbReference type="EMBL" id="RKHK01000001">
    <property type="protein sequence ID" value="ROR74406.1"/>
    <property type="molecule type" value="Genomic_DNA"/>
</dbReference>
<dbReference type="InterPro" id="IPR003010">
    <property type="entry name" value="C-N_Hydrolase"/>
</dbReference>
<evidence type="ECO:0000256" key="7">
    <source>
        <dbReference type="ARBA" id="ARBA00023315"/>
    </source>
</evidence>
<keyword evidence="4 8" id="KW-0812">Transmembrane</keyword>
<dbReference type="Proteomes" id="UP000280668">
    <property type="component" value="Unassembled WGS sequence"/>
</dbReference>
<reference evidence="10 11" key="1">
    <citation type="submission" date="2018-11" db="EMBL/GenBank/DDBJ databases">
        <title>Sequencing the genomes of 1000 actinobacteria strains.</title>
        <authorList>
            <person name="Klenk H.-P."/>
        </authorList>
    </citation>
    <scope>NUCLEOTIDE SEQUENCE [LARGE SCALE GENOMIC DNA]</scope>
    <source>
        <strain evidence="10 11">DSM 11294</strain>
    </source>
</reference>
<evidence type="ECO:0000256" key="8">
    <source>
        <dbReference type="HAMAP-Rule" id="MF_01148"/>
    </source>
</evidence>
<dbReference type="Pfam" id="PF20154">
    <property type="entry name" value="LNT_N"/>
    <property type="match status" value="1"/>
</dbReference>
<comment type="pathway">
    <text evidence="8">Protein modification; lipoprotein biosynthesis (N-acyl transfer).</text>
</comment>
<keyword evidence="5 8" id="KW-1133">Transmembrane helix</keyword>
<dbReference type="RefSeq" id="WP_123304700.1">
    <property type="nucleotide sequence ID" value="NZ_RKHK01000001.1"/>
</dbReference>